<evidence type="ECO:0000256" key="4">
    <source>
        <dbReference type="SAM" id="MobiDB-lite"/>
    </source>
</evidence>
<name>A0ABX2F957_9PSEU</name>
<dbReference type="SUPFAM" id="SSF53474">
    <property type="entry name" value="alpha/beta-Hydrolases"/>
    <property type="match status" value="1"/>
</dbReference>
<proteinExistence type="inferred from homology"/>
<gene>
    <name evidence="6" type="ORF">GC106_51250</name>
</gene>
<keyword evidence="7" id="KW-1185">Reference proteome</keyword>
<accession>A0ABX2F957</accession>
<comment type="similarity">
    <text evidence="1">Belongs to the peptidase S33 family.</text>
</comment>
<feature type="domain" description="AB hydrolase-1" evidence="5">
    <location>
        <begin position="33"/>
        <end position="394"/>
    </location>
</feature>
<dbReference type="PANTHER" id="PTHR43248">
    <property type="entry name" value="2-SUCCINYL-6-HYDROXY-2,4-CYCLOHEXADIENE-1-CARBOXYLATE SYNTHASE"/>
    <property type="match status" value="1"/>
</dbReference>
<feature type="region of interest" description="Disordered" evidence="4">
    <location>
        <begin position="426"/>
        <end position="446"/>
    </location>
</feature>
<dbReference type="Proteomes" id="UP000763557">
    <property type="component" value="Unassembled WGS sequence"/>
</dbReference>
<evidence type="ECO:0000256" key="2">
    <source>
        <dbReference type="ARBA" id="ARBA00022729"/>
    </source>
</evidence>
<evidence type="ECO:0000256" key="3">
    <source>
        <dbReference type="ARBA" id="ARBA00022801"/>
    </source>
</evidence>
<evidence type="ECO:0000256" key="1">
    <source>
        <dbReference type="ARBA" id="ARBA00010088"/>
    </source>
</evidence>
<keyword evidence="2" id="KW-0732">Signal</keyword>
<sequence length="446" mass="48207">MKVPLDYENTDAGSIDMVVSRTRSTNPPARRGVLIVNQGGPAPHANDTFEIFPRSLTDAYDIISFDQRGFGRSAPVRCQVPASRDTLIPWPQPGGFAEDVSVAKQIARNCVEQGGPVIAHMGTAYVARDMEVLRKALGESKISYLGMSYGSYLGTAYASLFPEHTDRVLLVSVSSPDRMWRGHWQRSLGEGFALRFPDFARHVGQPVDEVYPRLVTLTKQLDRAPLQTPRGVLDGNVLRAAIYAAMYNDGQLPMLASLAHAVAAGDAATAGDMALQLGAWRPTDRAAAMLGVSCSDGDWPRSMSVYQREVHADAVRYPLFAGAGSNVWPCAFWPYPVDERVRANPRGPQNILIINNVRDPSTPLANAQELRAAFGDRARLVTVEQGGHNAYLYSPNVCANDAGTAFLLGATAHDKNCVEIDNGTTGAAGVGDRQGRVVDGHHAGPW</sequence>
<dbReference type="InterPro" id="IPR000073">
    <property type="entry name" value="AB_hydrolase_1"/>
</dbReference>
<feature type="compositionally biased region" description="Basic and acidic residues" evidence="4">
    <location>
        <begin position="433"/>
        <end position="446"/>
    </location>
</feature>
<dbReference type="EMBL" id="JAAATY010000017">
    <property type="protein sequence ID" value="NRN67884.1"/>
    <property type="molecule type" value="Genomic_DNA"/>
</dbReference>
<protein>
    <submittedName>
        <fullName evidence="6">Pimeloyl-ACP methyl ester carboxylesterase</fullName>
    </submittedName>
</protein>
<dbReference type="InterPro" id="IPR029058">
    <property type="entry name" value="AB_hydrolase_fold"/>
</dbReference>
<organism evidence="6 7">
    <name type="scientific">Kibdelosporangium persicum</name>
    <dbReference type="NCBI Taxonomy" id="2698649"/>
    <lineage>
        <taxon>Bacteria</taxon>
        <taxon>Bacillati</taxon>
        <taxon>Actinomycetota</taxon>
        <taxon>Actinomycetes</taxon>
        <taxon>Pseudonocardiales</taxon>
        <taxon>Pseudonocardiaceae</taxon>
        <taxon>Kibdelosporangium</taxon>
    </lineage>
</organism>
<dbReference type="Gene3D" id="3.40.50.1820">
    <property type="entry name" value="alpha/beta hydrolase"/>
    <property type="match status" value="1"/>
</dbReference>
<keyword evidence="3" id="KW-0378">Hydrolase</keyword>
<evidence type="ECO:0000313" key="6">
    <source>
        <dbReference type="EMBL" id="NRN67884.1"/>
    </source>
</evidence>
<dbReference type="PANTHER" id="PTHR43248:SF29">
    <property type="entry name" value="TRIPEPTIDYL AMINOPEPTIDASE"/>
    <property type="match status" value="1"/>
</dbReference>
<dbReference type="InterPro" id="IPR051601">
    <property type="entry name" value="Serine_prot/Carboxylest_S33"/>
</dbReference>
<reference evidence="6 7" key="1">
    <citation type="submission" date="2020-01" db="EMBL/GenBank/DDBJ databases">
        <title>Kibdelosporangium persica a novel Actinomycetes from a hot desert in Iran.</title>
        <authorList>
            <person name="Safaei N."/>
            <person name="Zaburannyi N."/>
            <person name="Mueller R."/>
            <person name="Wink J."/>
        </authorList>
    </citation>
    <scope>NUCLEOTIDE SEQUENCE [LARGE SCALE GENOMIC DNA]</scope>
    <source>
        <strain evidence="6 7">4NS15</strain>
    </source>
</reference>
<evidence type="ECO:0000259" key="5">
    <source>
        <dbReference type="Pfam" id="PF00561"/>
    </source>
</evidence>
<evidence type="ECO:0000313" key="7">
    <source>
        <dbReference type="Proteomes" id="UP000763557"/>
    </source>
</evidence>
<comment type="caution">
    <text evidence="6">The sequence shown here is derived from an EMBL/GenBank/DDBJ whole genome shotgun (WGS) entry which is preliminary data.</text>
</comment>
<dbReference type="Pfam" id="PF00561">
    <property type="entry name" value="Abhydrolase_1"/>
    <property type="match status" value="1"/>
</dbReference>